<accession>A0A3G9G5J8</accession>
<dbReference type="AlphaFoldDB" id="A0A3G9G5J8"/>
<proteinExistence type="predicted"/>
<reference evidence="2" key="1">
    <citation type="journal article" date="2017" name="Biotechnol. Biofuels">
        <title>Evaluation of environmental bacterial communities as a factor affecting the growth of duckweed Lemna minor.</title>
        <authorList>
            <person name="Ishizawa H."/>
            <person name="Kuroda M."/>
            <person name="Morikawa M."/>
            <person name="Ike M."/>
        </authorList>
    </citation>
    <scope>NUCLEOTIDE SEQUENCE [LARGE SCALE GENOMIC DNA]</scope>
    <source>
        <strain evidence="2">M6</strain>
    </source>
</reference>
<organism evidence="1 2">
    <name type="scientific">Asticcacaulis excentricus</name>
    <dbReference type="NCBI Taxonomy" id="78587"/>
    <lineage>
        <taxon>Bacteria</taxon>
        <taxon>Pseudomonadati</taxon>
        <taxon>Pseudomonadota</taxon>
        <taxon>Alphaproteobacteria</taxon>
        <taxon>Caulobacterales</taxon>
        <taxon>Caulobacteraceae</taxon>
        <taxon>Asticcacaulis</taxon>
    </lineage>
</organism>
<dbReference type="Proteomes" id="UP000278756">
    <property type="component" value="Chromosome 1"/>
</dbReference>
<name>A0A3G9G5J8_9CAUL</name>
<reference evidence="2" key="2">
    <citation type="journal article" date="2017" name="Plant Physiol. Biochem.">
        <title>Differential oxidative and antioxidative response of duckweed Lemna minor toward plant growth promoting/inhibiting bacteria.</title>
        <authorList>
            <person name="Ishizawa H."/>
            <person name="Kuroda M."/>
            <person name="Morikawa M."/>
            <person name="Ike M."/>
        </authorList>
    </citation>
    <scope>NUCLEOTIDE SEQUENCE [LARGE SCALE GENOMIC DNA]</scope>
    <source>
        <strain evidence="2">M6</strain>
    </source>
</reference>
<sequence>MAALPETPCARVYIDIVPPETFEGTAKITFPKGMFDASPPPAPYNPLGSPNPEA</sequence>
<evidence type="ECO:0000313" key="2">
    <source>
        <dbReference type="Proteomes" id="UP000278756"/>
    </source>
</evidence>
<evidence type="ECO:0000313" key="1">
    <source>
        <dbReference type="EMBL" id="BBF81195.1"/>
    </source>
</evidence>
<dbReference type="EMBL" id="AP018827">
    <property type="protein sequence ID" value="BBF81195.1"/>
    <property type="molecule type" value="Genomic_DNA"/>
</dbReference>
<gene>
    <name evidence="1" type="ORF">EM6_1791</name>
</gene>
<protein>
    <submittedName>
        <fullName evidence="1">Uncharacterized protein</fullName>
    </submittedName>
</protein>